<evidence type="ECO:0000256" key="2">
    <source>
        <dbReference type="ARBA" id="ARBA00010145"/>
    </source>
</evidence>
<gene>
    <name evidence="9" type="ORF">SAMN02745220_00762</name>
</gene>
<keyword evidence="5 8" id="KW-0812">Transmembrane</keyword>
<organism evidence="9 10">
    <name type="scientific">Desulfopila aestuarii DSM 18488</name>
    <dbReference type="NCBI Taxonomy" id="1121416"/>
    <lineage>
        <taxon>Bacteria</taxon>
        <taxon>Pseudomonadati</taxon>
        <taxon>Thermodesulfobacteriota</taxon>
        <taxon>Desulfobulbia</taxon>
        <taxon>Desulfobulbales</taxon>
        <taxon>Desulfocapsaceae</taxon>
        <taxon>Desulfopila</taxon>
    </lineage>
</organism>
<dbReference type="STRING" id="1121416.SAMN02745220_00762"/>
<evidence type="ECO:0000256" key="8">
    <source>
        <dbReference type="SAM" id="Phobius"/>
    </source>
</evidence>
<evidence type="ECO:0000256" key="6">
    <source>
        <dbReference type="ARBA" id="ARBA00022989"/>
    </source>
</evidence>
<feature type="transmembrane region" description="Helical" evidence="8">
    <location>
        <begin position="162"/>
        <end position="186"/>
    </location>
</feature>
<name>A0A1M7XZD4_9BACT</name>
<feature type="transmembrane region" description="Helical" evidence="8">
    <location>
        <begin position="6"/>
        <end position="25"/>
    </location>
</feature>
<dbReference type="InterPro" id="IPR038770">
    <property type="entry name" value="Na+/solute_symporter_sf"/>
</dbReference>
<feature type="transmembrane region" description="Helical" evidence="8">
    <location>
        <begin position="289"/>
        <end position="310"/>
    </location>
</feature>
<dbReference type="Gene3D" id="1.20.1530.20">
    <property type="match status" value="1"/>
</dbReference>
<keyword evidence="7 8" id="KW-0472">Membrane</keyword>
<dbReference type="EMBL" id="FRFE01000003">
    <property type="protein sequence ID" value="SHO44482.1"/>
    <property type="molecule type" value="Genomic_DNA"/>
</dbReference>
<dbReference type="AlphaFoldDB" id="A0A1M7XZD4"/>
<protein>
    <recommendedName>
        <fullName evidence="11">AEC family transporter</fullName>
    </recommendedName>
</protein>
<feature type="transmembrane region" description="Helical" evidence="8">
    <location>
        <begin position="231"/>
        <end position="253"/>
    </location>
</feature>
<keyword evidence="6 8" id="KW-1133">Transmembrane helix</keyword>
<feature type="transmembrane region" description="Helical" evidence="8">
    <location>
        <begin position="37"/>
        <end position="56"/>
    </location>
</feature>
<reference evidence="9 10" key="1">
    <citation type="submission" date="2016-12" db="EMBL/GenBank/DDBJ databases">
        <authorList>
            <person name="Song W.-J."/>
            <person name="Kurnit D.M."/>
        </authorList>
    </citation>
    <scope>NUCLEOTIDE SEQUENCE [LARGE SCALE GENOMIC DNA]</scope>
    <source>
        <strain evidence="9 10">DSM 18488</strain>
    </source>
</reference>
<dbReference type="Pfam" id="PF03547">
    <property type="entry name" value="Mem_trans"/>
    <property type="match status" value="1"/>
</dbReference>
<evidence type="ECO:0000313" key="10">
    <source>
        <dbReference type="Proteomes" id="UP000184603"/>
    </source>
</evidence>
<dbReference type="Proteomes" id="UP000184603">
    <property type="component" value="Unassembled WGS sequence"/>
</dbReference>
<dbReference type="PANTHER" id="PTHR36838">
    <property type="entry name" value="AUXIN EFFLUX CARRIER FAMILY PROTEIN"/>
    <property type="match status" value="1"/>
</dbReference>
<feature type="transmembrane region" description="Helical" evidence="8">
    <location>
        <begin position="124"/>
        <end position="150"/>
    </location>
</feature>
<evidence type="ECO:0000313" key="9">
    <source>
        <dbReference type="EMBL" id="SHO44482.1"/>
    </source>
</evidence>
<accession>A0A1M7XZD4</accession>
<evidence type="ECO:0000256" key="7">
    <source>
        <dbReference type="ARBA" id="ARBA00023136"/>
    </source>
</evidence>
<evidence type="ECO:0000256" key="3">
    <source>
        <dbReference type="ARBA" id="ARBA00022448"/>
    </source>
</evidence>
<keyword evidence="4" id="KW-1003">Cell membrane</keyword>
<keyword evidence="3" id="KW-0813">Transport</keyword>
<dbReference type="InterPro" id="IPR004776">
    <property type="entry name" value="Mem_transp_PIN-like"/>
</dbReference>
<evidence type="ECO:0008006" key="11">
    <source>
        <dbReference type="Google" id="ProtNLM"/>
    </source>
</evidence>
<dbReference type="PANTHER" id="PTHR36838:SF4">
    <property type="entry name" value="AUXIN EFFLUX CARRIER FAMILY PROTEIN"/>
    <property type="match status" value="1"/>
</dbReference>
<feature type="transmembrane region" description="Helical" evidence="8">
    <location>
        <begin position="198"/>
        <end position="219"/>
    </location>
</feature>
<dbReference type="OrthoDB" id="9805563at2"/>
<comment type="similarity">
    <text evidence="2">Belongs to the auxin efflux carrier (TC 2.A.69) family.</text>
</comment>
<dbReference type="RefSeq" id="WP_073612125.1">
    <property type="nucleotide sequence ID" value="NZ_FRFE01000003.1"/>
</dbReference>
<feature type="transmembrane region" description="Helical" evidence="8">
    <location>
        <begin position="259"/>
        <end position="277"/>
    </location>
</feature>
<feature type="transmembrane region" description="Helical" evidence="8">
    <location>
        <begin position="68"/>
        <end position="87"/>
    </location>
</feature>
<sequence>MTLFIQVLFIVLPVFMVVALGFFLKRTRLVDESFFPQLNRLVFYIALPALLFYKIATADFRASFNPTLLFGLLVTMGATFAGSYLYGALRGYPPPQIGAFSQGASRGNIAFLGLAISFNAYGEAGFATAGVLAGFIIPFINILSVLALLLPQRKNNQTMTGAFWMYQFAFNPLIIASFAGILWSYFELPLPAVVDKALSIVTGMSLPLALISIGASFSLKKLRGDIVKAGGATIIKVVLQPLVTALVLVPLGIRGMELGIGVILAGAPTAVAAFIMAEQLKSDAELSGAIIVLSTACSLATYTAALYLLAALNL</sequence>
<keyword evidence="10" id="KW-1185">Reference proteome</keyword>
<comment type="subcellular location">
    <subcellularLocation>
        <location evidence="1">Cell membrane</location>
        <topology evidence="1">Multi-pass membrane protein</topology>
    </subcellularLocation>
</comment>
<evidence type="ECO:0000256" key="4">
    <source>
        <dbReference type="ARBA" id="ARBA00022475"/>
    </source>
</evidence>
<proteinExistence type="inferred from homology"/>
<evidence type="ECO:0000256" key="1">
    <source>
        <dbReference type="ARBA" id="ARBA00004651"/>
    </source>
</evidence>
<evidence type="ECO:0000256" key="5">
    <source>
        <dbReference type="ARBA" id="ARBA00022692"/>
    </source>
</evidence>
<dbReference type="GO" id="GO:0005886">
    <property type="term" value="C:plasma membrane"/>
    <property type="evidence" value="ECO:0007669"/>
    <property type="project" value="UniProtKB-SubCell"/>
</dbReference>
<dbReference type="GO" id="GO:0055085">
    <property type="term" value="P:transmembrane transport"/>
    <property type="evidence" value="ECO:0007669"/>
    <property type="project" value="InterPro"/>
</dbReference>